<evidence type="ECO:0000256" key="1">
    <source>
        <dbReference type="SAM" id="MobiDB-lite"/>
    </source>
</evidence>
<dbReference type="GeneID" id="38126197"/>
<dbReference type="AlphaFoldDB" id="A0A397GDH6"/>
<evidence type="ECO:0000313" key="2">
    <source>
        <dbReference type="EMBL" id="RHZ47446.1"/>
    </source>
</evidence>
<evidence type="ECO:0000313" key="3">
    <source>
        <dbReference type="Proteomes" id="UP000215305"/>
    </source>
</evidence>
<keyword evidence="3" id="KW-1185">Reference proteome</keyword>
<sequence length="71" mass="8147">MSVRPVVRQNGLDIMLFPNSETDDDADDEHFYSDDDHTDEEYVVSSDSDDDSLPEPDAEDRALAVVPRYRR</sequence>
<comment type="caution">
    <text evidence="2">The sequence shown here is derived from an EMBL/GenBank/DDBJ whole genome shotgun (WGS) entry which is preliminary data.</text>
</comment>
<reference evidence="2" key="1">
    <citation type="submission" date="2018-08" db="EMBL/GenBank/DDBJ databases">
        <title>Draft genome sequence of azole-resistant Aspergillus thermomutatus (Neosartorya pseudofischeri) strain HMR AF 39, isolated from a human nasal aspirate.</title>
        <authorList>
            <person name="Parent-Michaud M."/>
            <person name="Dufresne P.J."/>
            <person name="Fournier E."/>
            <person name="Martineau C."/>
            <person name="Moreira S."/>
            <person name="Perkins V."/>
            <person name="De Repentigny L."/>
            <person name="Dufresne S.F."/>
        </authorList>
    </citation>
    <scope>NUCLEOTIDE SEQUENCE [LARGE SCALE GENOMIC DNA]</scope>
    <source>
        <strain evidence="2">HMR AF 39</strain>
    </source>
</reference>
<accession>A0A397GDH6</accession>
<name>A0A397GDH6_ASPTH</name>
<dbReference type="VEuPathDB" id="FungiDB:CDV56_104223"/>
<organism evidence="2 3">
    <name type="scientific">Aspergillus thermomutatus</name>
    <name type="common">Neosartorya pseudofischeri</name>
    <dbReference type="NCBI Taxonomy" id="41047"/>
    <lineage>
        <taxon>Eukaryota</taxon>
        <taxon>Fungi</taxon>
        <taxon>Dikarya</taxon>
        <taxon>Ascomycota</taxon>
        <taxon>Pezizomycotina</taxon>
        <taxon>Eurotiomycetes</taxon>
        <taxon>Eurotiomycetidae</taxon>
        <taxon>Eurotiales</taxon>
        <taxon>Aspergillaceae</taxon>
        <taxon>Aspergillus</taxon>
        <taxon>Aspergillus subgen. Fumigati</taxon>
    </lineage>
</organism>
<dbReference type="EMBL" id="NKHU02000221">
    <property type="protein sequence ID" value="RHZ47446.1"/>
    <property type="molecule type" value="Genomic_DNA"/>
</dbReference>
<gene>
    <name evidence="2" type="ORF">CDV56_104223</name>
</gene>
<dbReference type="RefSeq" id="XP_026611591.1">
    <property type="nucleotide sequence ID" value="XM_026757842.1"/>
</dbReference>
<protein>
    <submittedName>
        <fullName evidence="2">Uncharacterized protein</fullName>
    </submittedName>
</protein>
<dbReference type="Proteomes" id="UP000215305">
    <property type="component" value="Unassembled WGS sequence"/>
</dbReference>
<proteinExistence type="predicted"/>
<feature type="region of interest" description="Disordered" evidence="1">
    <location>
        <begin position="14"/>
        <end position="71"/>
    </location>
</feature>
<feature type="compositionally biased region" description="Acidic residues" evidence="1">
    <location>
        <begin position="36"/>
        <end position="58"/>
    </location>
</feature>